<dbReference type="GeneID" id="37013161"/>
<dbReference type="InterPro" id="IPR052214">
    <property type="entry name" value="DAG_Lipase-Related"/>
</dbReference>
<evidence type="ECO:0000256" key="12">
    <source>
        <dbReference type="ARBA" id="ARBA00023136"/>
    </source>
</evidence>
<feature type="region of interest" description="Disordered" evidence="15">
    <location>
        <begin position="934"/>
        <end position="982"/>
    </location>
</feature>
<dbReference type="EC" id="3.1.1.116" evidence="14"/>
<feature type="region of interest" description="Disordered" evidence="15">
    <location>
        <begin position="654"/>
        <end position="681"/>
    </location>
</feature>
<evidence type="ECO:0000256" key="4">
    <source>
        <dbReference type="ARBA" id="ARBA00022553"/>
    </source>
</evidence>
<feature type="compositionally biased region" description="Low complexity" evidence="15">
    <location>
        <begin position="413"/>
        <end position="439"/>
    </location>
</feature>
<keyword evidence="8" id="KW-0106">Calcium</keyword>
<evidence type="ECO:0000256" key="7">
    <source>
        <dbReference type="ARBA" id="ARBA00022801"/>
    </source>
</evidence>
<dbReference type="AlphaFoldDB" id="A0A316ULF4"/>
<keyword evidence="12" id="KW-0472">Membrane</keyword>
<sequence length="1035" mass="109027">MSTSPAQPSITPLSPDTQASTISLDDFSDSQFDLDQLEHAVEELPDSEPEDHLLSPSPADDASLATADENIVSNGDATGSALAPASAGVIRTARPRTDVDRQIAALEPRTRPWELQNLLNLSGQTLGVASSASSVGFSFAREATSLSLNIAKRLTQVAVALPAMAIDAAAGTAPGSGNPTAATIAHKSVGGLFDLLTTLAVGGIDLGSALTSAGLGAASTGIEGVRRSLGSEVVKALGQFVKLVQREWHAQDDCLPPGGIPGFGATGVTRALIVWICIQMVTREDYEKKLLKELQEIDVDALRIEIEEEQRAAASRAPQGGGIDAASTSGANVGTVRITSETSDQDGGEVIGAEIGSSQAGVGIGAPSKSSESLSNKEAMQGLLRYSSMVLAVYGGTALAWLGRLPQTEAEAARAASARPSSSTSAPASGLSSSSALPADGVTREQDEEQFLEAAAMMDLPEEDRESLHLKLEKERDRRGMPGGFGARSESVDDAASVVFNADDPEAGNKTTGAAPGTPSGRASGADSLADRQHANGSSTAGEAPTKSYSYLNIIAGEHDEELFHRVSKLERQHVQTGSYREERPVADEVLEETIAPPTTGPRIPRPSKPRYYVVTDHKSRKIILVLRGSLSLGDIAADLTCESREFYFPDPAARGEVDPAASTAPEAQQTNSVPFPGQDASTSARAAKFIDTDQSELPLVHEGMYETSLGVGAINRPVHRAVRSALLANAGYNLDIAGHSLGAGVASLLAIMWANPETTLTTTASGLPPGRKLHAYCYGCPATMSASLGRRCHKLITSYVYSYDFICRLSLGSIQDIRNAAAWILWEDQQESLRQRQQQQSRGTSSTAAQNGEAPFDPSDRSTPLRVAALLTRAFEHQAGRLDSSPETKAAVETDFLALRRTLEANMRNVELFVPGQLFYFFKGQDFLVDGEQEQELKQDGAAGSSTTSSAGAVAEAEAGALVPSSTAPSPTPRKKVKGTKQRGFILRPAPAEGGGRGGRVENVFDQVIFSRDLISCHMPSVYDAALKGMIGRK</sequence>
<keyword evidence="4" id="KW-0597">Phosphoprotein</keyword>
<dbReference type="RefSeq" id="XP_025351195.1">
    <property type="nucleotide sequence ID" value="XM_025491427.1"/>
</dbReference>
<evidence type="ECO:0000256" key="6">
    <source>
        <dbReference type="ARBA" id="ARBA00022723"/>
    </source>
</evidence>
<feature type="region of interest" description="Disordered" evidence="15">
    <location>
        <begin position="472"/>
        <end position="545"/>
    </location>
</feature>
<feature type="compositionally biased region" description="Polar residues" evidence="15">
    <location>
        <begin position="535"/>
        <end position="545"/>
    </location>
</feature>
<dbReference type="GO" id="GO:0046872">
    <property type="term" value="F:metal ion binding"/>
    <property type="evidence" value="ECO:0007669"/>
    <property type="project" value="UniProtKB-KW"/>
</dbReference>
<keyword evidence="5" id="KW-0812">Transmembrane</keyword>
<evidence type="ECO:0000256" key="9">
    <source>
        <dbReference type="ARBA" id="ARBA00022963"/>
    </source>
</evidence>
<dbReference type="CDD" id="cd00519">
    <property type="entry name" value="Lipase_3"/>
    <property type="match status" value="1"/>
</dbReference>
<dbReference type="PANTHER" id="PTHR45792:SF8">
    <property type="entry name" value="DIACYLGLYCEROL LIPASE-ALPHA"/>
    <property type="match status" value="1"/>
</dbReference>
<feature type="compositionally biased region" description="Polar residues" evidence="15">
    <location>
        <begin position="666"/>
        <end position="681"/>
    </location>
</feature>
<dbReference type="PANTHER" id="PTHR45792">
    <property type="entry name" value="DIACYLGLYCEROL LIPASE HOMOLOG-RELATED"/>
    <property type="match status" value="1"/>
</dbReference>
<evidence type="ECO:0000256" key="15">
    <source>
        <dbReference type="SAM" id="MobiDB-lite"/>
    </source>
</evidence>
<protein>
    <recommendedName>
        <fullName evidence="14">sn-1-specific diacylglycerol lipase</fullName>
        <ecNumber evidence="14">3.1.1.116</ecNumber>
    </recommendedName>
</protein>
<name>A0A316ULF4_9BASI</name>
<dbReference type="GO" id="GO:0046340">
    <property type="term" value="P:diacylglycerol catabolic process"/>
    <property type="evidence" value="ECO:0007669"/>
    <property type="project" value="TreeGrafter"/>
</dbReference>
<feature type="domain" description="Fungal lipase-type" evidence="16">
    <location>
        <begin position="698"/>
        <end position="811"/>
    </location>
</feature>
<evidence type="ECO:0000256" key="3">
    <source>
        <dbReference type="ARBA" id="ARBA00022475"/>
    </source>
</evidence>
<dbReference type="OrthoDB" id="438440at2759"/>
<organism evidence="17 18">
    <name type="scientific">Pseudomicrostroma glucosiphilum</name>
    <dbReference type="NCBI Taxonomy" id="1684307"/>
    <lineage>
        <taxon>Eukaryota</taxon>
        <taxon>Fungi</taxon>
        <taxon>Dikarya</taxon>
        <taxon>Basidiomycota</taxon>
        <taxon>Ustilaginomycotina</taxon>
        <taxon>Exobasidiomycetes</taxon>
        <taxon>Microstromatales</taxon>
        <taxon>Microstromatales incertae sedis</taxon>
        <taxon>Pseudomicrostroma</taxon>
    </lineage>
</organism>
<keyword evidence="11" id="KW-0443">Lipid metabolism</keyword>
<evidence type="ECO:0000259" key="16">
    <source>
        <dbReference type="Pfam" id="PF01764"/>
    </source>
</evidence>
<dbReference type="Gene3D" id="3.40.50.1820">
    <property type="entry name" value="alpha/beta hydrolase"/>
    <property type="match status" value="1"/>
</dbReference>
<keyword evidence="9" id="KW-0442">Lipid degradation</keyword>
<evidence type="ECO:0000313" key="17">
    <source>
        <dbReference type="EMBL" id="PWN24035.1"/>
    </source>
</evidence>
<keyword evidence="18" id="KW-1185">Reference proteome</keyword>
<evidence type="ECO:0000256" key="10">
    <source>
        <dbReference type="ARBA" id="ARBA00022989"/>
    </source>
</evidence>
<feature type="region of interest" description="Disordered" evidence="15">
    <location>
        <begin position="1"/>
        <end position="21"/>
    </location>
</feature>
<evidence type="ECO:0000256" key="11">
    <source>
        <dbReference type="ARBA" id="ARBA00023098"/>
    </source>
</evidence>
<feature type="region of interest" description="Disordered" evidence="15">
    <location>
        <begin position="43"/>
        <end position="62"/>
    </location>
</feature>
<dbReference type="GO" id="GO:0019369">
    <property type="term" value="P:arachidonate metabolic process"/>
    <property type="evidence" value="ECO:0007669"/>
    <property type="project" value="TreeGrafter"/>
</dbReference>
<dbReference type="InterPro" id="IPR029058">
    <property type="entry name" value="AB_hydrolase_fold"/>
</dbReference>
<keyword evidence="3" id="KW-1003">Cell membrane</keyword>
<evidence type="ECO:0000313" key="18">
    <source>
        <dbReference type="Proteomes" id="UP000245942"/>
    </source>
</evidence>
<dbReference type="GO" id="GO:0016298">
    <property type="term" value="F:lipase activity"/>
    <property type="evidence" value="ECO:0007669"/>
    <property type="project" value="TreeGrafter"/>
</dbReference>
<feature type="region of interest" description="Disordered" evidence="15">
    <location>
        <begin position="835"/>
        <end position="863"/>
    </location>
</feature>
<dbReference type="Pfam" id="PF01764">
    <property type="entry name" value="Lipase_3"/>
    <property type="match status" value="1"/>
</dbReference>
<evidence type="ECO:0000256" key="13">
    <source>
        <dbReference type="ARBA" id="ARBA00024531"/>
    </source>
</evidence>
<comment type="catalytic activity">
    <reaction evidence="13">
        <text>a 1,2-diacyl-sn-glycerol + H2O = a 2-acylglycerol + a fatty acid + H(+)</text>
        <dbReference type="Rhea" id="RHEA:33275"/>
        <dbReference type="ChEBI" id="CHEBI:15377"/>
        <dbReference type="ChEBI" id="CHEBI:15378"/>
        <dbReference type="ChEBI" id="CHEBI:17389"/>
        <dbReference type="ChEBI" id="CHEBI:17815"/>
        <dbReference type="ChEBI" id="CHEBI:28868"/>
        <dbReference type="EC" id="3.1.1.116"/>
    </reaction>
    <physiologicalReaction direction="left-to-right" evidence="13">
        <dbReference type="Rhea" id="RHEA:33276"/>
    </physiologicalReaction>
</comment>
<gene>
    <name evidence="17" type="ORF">BCV69DRAFT_279940</name>
</gene>
<feature type="compositionally biased region" description="Low complexity" evidence="15">
    <location>
        <begin position="836"/>
        <end position="851"/>
    </location>
</feature>
<feature type="region of interest" description="Disordered" evidence="15">
    <location>
        <begin position="413"/>
        <end position="445"/>
    </location>
</feature>
<evidence type="ECO:0000256" key="8">
    <source>
        <dbReference type="ARBA" id="ARBA00022837"/>
    </source>
</evidence>
<dbReference type="Proteomes" id="UP000245942">
    <property type="component" value="Unassembled WGS sequence"/>
</dbReference>
<dbReference type="GO" id="GO:0005886">
    <property type="term" value="C:plasma membrane"/>
    <property type="evidence" value="ECO:0007669"/>
    <property type="project" value="UniProtKB-SubCell"/>
</dbReference>
<dbReference type="SUPFAM" id="SSF53474">
    <property type="entry name" value="alpha/beta-Hydrolases"/>
    <property type="match status" value="1"/>
</dbReference>
<keyword evidence="7" id="KW-0378">Hydrolase</keyword>
<comment type="subcellular location">
    <subcellularLocation>
        <location evidence="2">Cell membrane</location>
        <topology evidence="2">Multi-pass membrane protein</topology>
    </subcellularLocation>
</comment>
<evidence type="ECO:0000256" key="5">
    <source>
        <dbReference type="ARBA" id="ARBA00022692"/>
    </source>
</evidence>
<comment type="cofactor">
    <cofactor evidence="1">
        <name>Ca(2+)</name>
        <dbReference type="ChEBI" id="CHEBI:29108"/>
    </cofactor>
</comment>
<reference evidence="17 18" key="1">
    <citation type="journal article" date="2018" name="Mol. Biol. Evol.">
        <title>Broad Genomic Sampling Reveals a Smut Pathogenic Ancestry of the Fungal Clade Ustilaginomycotina.</title>
        <authorList>
            <person name="Kijpornyongpan T."/>
            <person name="Mondo S.J."/>
            <person name="Barry K."/>
            <person name="Sandor L."/>
            <person name="Lee J."/>
            <person name="Lipzen A."/>
            <person name="Pangilinan J."/>
            <person name="LaButti K."/>
            <person name="Hainaut M."/>
            <person name="Henrissat B."/>
            <person name="Grigoriev I.V."/>
            <person name="Spatafora J.W."/>
            <person name="Aime M.C."/>
        </authorList>
    </citation>
    <scope>NUCLEOTIDE SEQUENCE [LARGE SCALE GENOMIC DNA]</scope>
    <source>
        <strain evidence="17 18">MCA 4718</strain>
    </source>
</reference>
<evidence type="ECO:0000256" key="2">
    <source>
        <dbReference type="ARBA" id="ARBA00004651"/>
    </source>
</evidence>
<dbReference type="InterPro" id="IPR002921">
    <property type="entry name" value="Fungal_lipase-type"/>
</dbReference>
<feature type="compositionally biased region" description="Low complexity" evidence="15">
    <location>
        <begin position="942"/>
        <end position="962"/>
    </location>
</feature>
<proteinExistence type="predicted"/>
<evidence type="ECO:0000256" key="1">
    <source>
        <dbReference type="ARBA" id="ARBA00001913"/>
    </source>
</evidence>
<accession>A0A316ULF4</accession>
<keyword evidence="10" id="KW-1133">Transmembrane helix</keyword>
<keyword evidence="6" id="KW-0479">Metal-binding</keyword>
<dbReference type="EMBL" id="KZ819321">
    <property type="protein sequence ID" value="PWN24035.1"/>
    <property type="molecule type" value="Genomic_DNA"/>
</dbReference>
<evidence type="ECO:0000256" key="14">
    <source>
        <dbReference type="ARBA" id="ARBA00026104"/>
    </source>
</evidence>